<reference evidence="3" key="1">
    <citation type="submission" date="2016-05" db="EMBL/GenBank/DDBJ databases">
        <authorList>
            <person name="Li Y."/>
        </authorList>
    </citation>
    <scope>NUCLEOTIDE SEQUENCE [LARGE SCALE GENOMIC DNA]</scope>
    <source>
        <strain evidence="3">YIC4027</strain>
    </source>
</reference>
<feature type="transmembrane region" description="Helical" evidence="1">
    <location>
        <begin position="70"/>
        <end position="88"/>
    </location>
</feature>
<feature type="transmembrane region" description="Helical" evidence="1">
    <location>
        <begin position="168"/>
        <end position="190"/>
    </location>
</feature>
<evidence type="ECO:0000313" key="3">
    <source>
        <dbReference type="Proteomes" id="UP000094342"/>
    </source>
</evidence>
<dbReference type="Proteomes" id="UP000094342">
    <property type="component" value="Unassembled WGS sequence"/>
</dbReference>
<accession>A0A1E3V8B1</accession>
<gene>
    <name evidence="2" type="ORF">A8M32_17010</name>
</gene>
<dbReference type="STRING" id="1752398.A8M32_17010"/>
<dbReference type="AlphaFoldDB" id="A0A1E3V8B1"/>
<organism evidence="2 3">
    <name type="scientific">Sinorhizobium alkalisoli</name>
    <dbReference type="NCBI Taxonomy" id="1752398"/>
    <lineage>
        <taxon>Bacteria</taxon>
        <taxon>Pseudomonadati</taxon>
        <taxon>Pseudomonadota</taxon>
        <taxon>Alphaproteobacteria</taxon>
        <taxon>Hyphomicrobiales</taxon>
        <taxon>Rhizobiaceae</taxon>
        <taxon>Sinorhizobium/Ensifer group</taxon>
        <taxon>Sinorhizobium</taxon>
    </lineage>
</organism>
<protein>
    <submittedName>
        <fullName evidence="2">Threonine transporter RhtB</fullName>
    </submittedName>
</protein>
<feature type="transmembrane region" description="Helical" evidence="1">
    <location>
        <begin position="39"/>
        <end position="58"/>
    </location>
</feature>
<keyword evidence="1" id="KW-0812">Transmembrane</keyword>
<evidence type="ECO:0000256" key="1">
    <source>
        <dbReference type="SAM" id="Phobius"/>
    </source>
</evidence>
<name>A0A1E3V8B1_9HYPH</name>
<feature type="transmembrane region" description="Helical" evidence="1">
    <location>
        <begin position="100"/>
        <end position="122"/>
    </location>
</feature>
<keyword evidence="1" id="KW-0472">Membrane</keyword>
<evidence type="ECO:0000313" key="2">
    <source>
        <dbReference type="EMBL" id="ODR89884.1"/>
    </source>
</evidence>
<dbReference type="OrthoDB" id="6710777at2"/>
<feature type="transmembrane region" description="Helical" evidence="1">
    <location>
        <begin position="6"/>
        <end position="27"/>
    </location>
</feature>
<feature type="transmembrane region" description="Helical" evidence="1">
    <location>
        <begin position="134"/>
        <end position="156"/>
    </location>
</feature>
<sequence>MQPLPFVLAVSLLLATPGPTNTLLWLSGATAGPRRSIRLLLAEVCGYLTVTIPISMFARPFLIALPELGILLRFAAAVWVLFLARSLWLTSASGAAKRPIGAGQVFVTTLLNPKALVVALVIMPQVGLMAMLPWLAWFVVLTLTAGSLWIGAGAILGRGPTRKAGQQLFRRIAAGFLALFSLAMAGSALATVV</sequence>
<keyword evidence="3" id="KW-1185">Reference proteome</keyword>
<dbReference type="EMBL" id="LYBW01000060">
    <property type="protein sequence ID" value="ODR89884.1"/>
    <property type="molecule type" value="Genomic_DNA"/>
</dbReference>
<comment type="caution">
    <text evidence="2">The sequence shown here is derived from an EMBL/GenBank/DDBJ whole genome shotgun (WGS) entry which is preliminary data.</text>
</comment>
<proteinExistence type="predicted"/>
<keyword evidence="1" id="KW-1133">Transmembrane helix</keyword>